<dbReference type="CDD" id="cd17546">
    <property type="entry name" value="REC_hyHK_CKI1_RcsC-like"/>
    <property type="match status" value="1"/>
</dbReference>
<gene>
    <name evidence="7" type="ORF">CB5_LOCUS6370</name>
</gene>
<dbReference type="GO" id="GO:0000155">
    <property type="term" value="F:phosphorelay sensor kinase activity"/>
    <property type="evidence" value="ECO:0007669"/>
    <property type="project" value="TreeGrafter"/>
</dbReference>
<dbReference type="EC" id="2.7.13.3" evidence="2"/>
<dbReference type="InterPro" id="IPR011006">
    <property type="entry name" value="CheY-like_superfamily"/>
</dbReference>
<dbReference type="PANTHER" id="PTHR43047:SF68">
    <property type="entry name" value="HISTIDINE KINASE 5"/>
    <property type="match status" value="1"/>
</dbReference>
<sequence>MGGNLTVVSKGHRGSTFTFVLPCKVPIMEEPSNDPDSLANHHVGDLNGSFIFEPKFDAFNASSRVSEKPDSWSWKDHKSSEGVYVFVLEDVCMPVMNGLQAARLIRAFEESGYGDALMTANALAESAAECLASGMDSYMSKPVKFQKLKQCLQQYLPSQTVD</sequence>
<dbReference type="EMBL" id="LR862142">
    <property type="protein sequence ID" value="CAD1823159.1"/>
    <property type="molecule type" value="Genomic_DNA"/>
</dbReference>
<feature type="domain" description="Response regulatory" evidence="6">
    <location>
        <begin position="1"/>
        <end position="156"/>
    </location>
</feature>
<dbReference type="GO" id="GO:0009927">
    <property type="term" value="F:histidine phosphotransfer kinase activity"/>
    <property type="evidence" value="ECO:0007669"/>
    <property type="project" value="TreeGrafter"/>
</dbReference>
<evidence type="ECO:0000256" key="5">
    <source>
        <dbReference type="PROSITE-ProRule" id="PRU00169"/>
    </source>
</evidence>
<evidence type="ECO:0000256" key="1">
    <source>
        <dbReference type="ARBA" id="ARBA00000085"/>
    </source>
</evidence>
<dbReference type="PANTHER" id="PTHR43047">
    <property type="entry name" value="TWO-COMPONENT HISTIDINE PROTEIN KINASE"/>
    <property type="match status" value="1"/>
</dbReference>
<dbReference type="GO" id="GO:0005886">
    <property type="term" value="C:plasma membrane"/>
    <property type="evidence" value="ECO:0007669"/>
    <property type="project" value="TreeGrafter"/>
</dbReference>
<feature type="modified residue" description="4-aspartylphosphate" evidence="5">
    <location>
        <position position="90"/>
    </location>
</feature>
<dbReference type="SUPFAM" id="SSF52172">
    <property type="entry name" value="CheY-like"/>
    <property type="match status" value="1"/>
</dbReference>
<dbReference type="Gene3D" id="3.40.50.2300">
    <property type="match status" value="1"/>
</dbReference>
<evidence type="ECO:0000256" key="3">
    <source>
        <dbReference type="ARBA" id="ARBA00022679"/>
    </source>
</evidence>
<evidence type="ECO:0000259" key="6">
    <source>
        <dbReference type="PROSITE" id="PS50110"/>
    </source>
</evidence>
<accession>A0A6V7NX67</accession>
<evidence type="ECO:0000313" key="7">
    <source>
        <dbReference type="EMBL" id="CAD1823159.1"/>
    </source>
</evidence>
<keyword evidence="3" id="KW-0808">Transferase</keyword>
<reference evidence="7" key="1">
    <citation type="submission" date="2020-07" db="EMBL/GenBank/DDBJ databases">
        <authorList>
            <person name="Lin J."/>
        </authorList>
    </citation>
    <scope>NUCLEOTIDE SEQUENCE</scope>
</reference>
<proteinExistence type="predicted"/>
<keyword evidence="5" id="KW-0597">Phosphoprotein</keyword>
<evidence type="ECO:0000256" key="4">
    <source>
        <dbReference type="ARBA" id="ARBA00022777"/>
    </source>
</evidence>
<organism evidence="7">
    <name type="scientific">Ananas comosus var. bracteatus</name>
    <name type="common">red pineapple</name>
    <dbReference type="NCBI Taxonomy" id="296719"/>
    <lineage>
        <taxon>Eukaryota</taxon>
        <taxon>Viridiplantae</taxon>
        <taxon>Streptophyta</taxon>
        <taxon>Embryophyta</taxon>
        <taxon>Tracheophyta</taxon>
        <taxon>Spermatophyta</taxon>
        <taxon>Magnoliopsida</taxon>
        <taxon>Liliopsida</taxon>
        <taxon>Poales</taxon>
        <taxon>Bromeliaceae</taxon>
        <taxon>Bromelioideae</taxon>
        <taxon>Ananas</taxon>
    </lineage>
</organism>
<dbReference type="InterPro" id="IPR001789">
    <property type="entry name" value="Sig_transdc_resp-reg_receiver"/>
</dbReference>
<evidence type="ECO:0000256" key="2">
    <source>
        <dbReference type="ARBA" id="ARBA00012438"/>
    </source>
</evidence>
<comment type="catalytic activity">
    <reaction evidence="1">
        <text>ATP + protein L-histidine = ADP + protein N-phospho-L-histidine.</text>
        <dbReference type="EC" id="2.7.13.3"/>
    </reaction>
</comment>
<dbReference type="PROSITE" id="PS50110">
    <property type="entry name" value="RESPONSE_REGULATORY"/>
    <property type="match status" value="1"/>
</dbReference>
<keyword evidence="4" id="KW-0418">Kinase</keyword>
<name>A0A6V7NX67_ANACO</name>
<protein>
    <recommendedName>
        <fullName evidence="2">histidine kinase</fullName>
        <ecNumber evidence="2">2.7.13.3</ecNumber>
    </recommendedName>
</protein>
<dbReference type="Pfam" id="PF00072">
    <property type="entry name" value="Response_reg"/>
    <property type="match status" value="1"/>
</dbReference>
<dbReference type="AlphaFoldDB" id="A0A6V7NX67"/>